<accession>A0A979G6P2</accession>
<dbReference type="KEGG" id="cpi:Cpin_4253"/>
<evidence type="ECO:0000313" key="2">
    <source>
        <dbReference type="Proteomes" id="UP000002215"/>
    </source>
</evidence>
<dbReference type="EMBL" id="CP001699">
    <property type="protein sequence ID" value="ACU61706.1"/>
    <property type="molecule type" value="Genomic_DNA"/>
</dbReference>
<organism evidence="1 2">
    <name type="scientific">Chitinophaga pinensis (strain ATCC 43595 / DSM 2588 / LMG 13176 / NBRC 15968 / NCIMB 11800 / UQM 2034)</name>
    <dbReference type="NCBI Taxonomy" id="485918"/>
    <lineage>
        <taxon>Bacteria</taxon>
        <taxon>Pseudomonadati</taxon>
        <taxon>Bacteroidota</taxon>
        <taxon>Chitinophagia</taxon>
        <taxon>Chitinophagales</taxon>
        <taxon>Chitinophagaceae</taxon>
        <taxon>Chitinophaga</taxon>
    </lineage>
</organism>
<evidence type="ECO:0000313" key="1">
    <source>
        <dbReference type="EMBL" id="ACU61706.1"/>
    </source>
</evidence>
<evidence type="ECO:0008006" key="3">
    <source>
        <dbReference type="Google" id="ProtNLM"/>
    </source>
</evidence>
<gene>
    <name evidence="1" type="ordered locus">Cpin_4253</name>
</gene>
<dbReference type="PANTHER" id="PTHR40257">
    <property type="match status" value="1"/>
</dbReference>
<name>A0A979G6P2_CHIPD</name>
<sequence>MTAQFKTNAVIKSSSSYILFSAPDGLFVVLKLSNMRITTIDHKGLKETACNIPPNTPVVMLNLLRFKPDGGREIYYQQYIPSFQELTTKLQLEGIKLAWGGNVSGRLAIADNEWWDDVLLVEYPDFASFLLIAESDGYRNDAEPFRLAAIDDCRLIPMVGFMKE</sequence>
<dbReference type="Gene3D" id="3.30.70.100">
    <property type="match status" value="1"/>
</dbReference>
<protein>
    <recommendedName>
        <fullName evidence="3">DUF1330 domain-containing protein</fullName>
    </recommendedName>
</protein>
<proteinExistence type="predicted"/>
<reference evidence="2" key="1">
    <citation type="submission" date="2009-08" db="EMBL/GenBank/DDBJ databases">
        <title>The complete genome of Chitinophaga pinensis DSM 2588.</title>
        <authorList>
            <consortium name="US DOE Joint Genome Institute (JGI-PGF)"/>
            <person name="Lucas S."/>
            <person name="Copeland A."/>
            <person name="Lapidus A."/>
            <person name="Glavina del Rio T."/>
            <person name="Dalin E."/>
            <person name="Tice H."/>
            <person name="Bruce D."/>
            <person name="Goodwin L."/>
            <person name="Pitluck S."/>
            <person name="Kyrpides N."/>
            <person name="Mavromatis K."/>
            <person name="Ivanova N."/>
            <person name="Mikhailova N."/>
            <person name="Sims D."/>
            <person name="Meinche L."/>
            <person name="Brettin T."/>
            <person name="Detter J.C."/>
            <person name="Han C."/>
            <person name="Larimer F."/>
            <person name="Land M."/>
            <person name="Hauser L."/>
            <person name="Markowitz V."/>
            <person name="Cheng J.-F."/>
            <person name="Hugenholtz P."/>
            <person name="Woyke T."/>
            <person name="Wu D."/>
            <person name="Spring S."/>
            <person name="Klenk H.-P."/>
            <person name="Eisen J.A."/>
        </authorList>
    </citation>
    <scope>NUCLEOTIDE SEQUENCE [LARGE SCALE GENOMIC DNA]</scope>
    <source>
        <strain evidence="2">ATCC 43595 / DSM 2588 / LMG 13176 / NBRC 15968 / NCIMB 11800 / UQM 2034</strain>
    </source>
</reference>
<dbReference type="Proteomes" id="UP000002215">
    <property type="component" value="Chromosome"/>
</dbReference>
<dbReference type="PANTHER" id="PTHR40257:SF1">
    <property type="entry name" value="DUF1330 DOMAIN-CONTAINING PROTEIN"/>
    <property type="match status" value="1"/>
</dbReference>
<reference evidence="1 2" key="2">
    <citation type="journal article" date="2010" name="Stand. Genomic Sci.">
        <title>Complete genome sequence of Chitinophaga pinensis type strain (UQM 2034).</title>
        <authorList>
            <person name="Glavina Del Rio T."/>
            <person name="Abt B."/>
            <person name="Spring S."/>
            <person name="Lapidus A."/>
            <person name="Nolan M."/>
            <person name="Tice H."/>
            <person name="Copeland A."/>
            <person name="Cheng J.F."/>
            <person name="Chen F."/>
            <person name="Bruce D."/>
            <person name="Goodwin L."/>
            <person name="Pitluck S."/>
            <person name="Ivanova N."/>
            <person name="Mavromatis K."/>
            <person name="Mikhailova N."/>
            <person name="Pati A."/>
            <person name="Chen A."/>
            <person name="Palaniappan K."/>
            <person name="Land M."/>
            <person name="Hauser L."/>
            <person name="Chang Y.J."/>
            <person name="Jeffries C.D."/>
            <person name="Chain P."/>
            <person name="Saunders E."/>
            <person name="Detter J.C."/>
            <person name="Brettin T."/>
            <person name="Rohde M."/>
            <person name="Goker M."/>
            <person name="Bristow J."/>
            <person name="Eisen J.A."/>
            <person name="Markowitz V."/>
            <person name="Hugenholtz P."/>
            <person name="Kyrpides N.C."/>
            <person name="Klenk H.P."/>
            <person name="Lucas S."/>
        </authorList>
    </citation>
    <scope>NUCLEOTIDE SEQUENCE [LARGE SCALE GENOMIC DNA]</scope>
    <source>
        <strain evidence="2">ATCC 43595 / DSM 2588 / LMG 13176 / NBRC 15968 / NCIMB 11800 / UQM 2034</strain>
    </source>
</reference>
<dbReference type="AlphaFoldDB" id="A0A979G6P2"/>